<feature type="domain" description="CBM2" evidence="6">
    <location>
        <begin position="567"/>
        <end position="672"/>
    </location>
</feature>
<organism evidence="7 8">
    <name type="scientific">Micromonospora harpali</name>
    <dbReference type="NCBI Taxonomy" id="1490225"/>
    <lineage>
        <taxon>Bacteria</taxon>
        <taxon>Bacillati</taxon>
        <taxon>Actinomycetota</taxon>
        <taxon>Actinomycetes</taxon>
        <taxon>Micromonosporales</taxon>
        <taxon>Micromonosporaceae</taxon>
        <taxon>Micromonospora</taxon>
    </lineage>
</organism>
<evidence type="ECO:0000256" key="4">
    <source>
        <dbReference type="RuleBase" id="RU361169"/>
    </source>
</evidence>
<keyword evidence="2 4" id="KW-0378">Hydrolase</keyword>
<dbReference type="Gene3D" id="2.60.40.290">
    <property type="match status" value="1"/>
</dbReference>
<dbReference type="PROSITE" id="PS51173">
    <property type="entry name" value="CBM2"/>
    <property type="match status" value="1"/>
</dbReference>
<dbReference type="InterPro" id="IPR008965">
    <property type="entry name" value="CBM2/CBM3_carb-bd_dom_sf"/>
</dbReference>
<dbReference type="Pfam" id="PF00553">
    <property type="entry name" value="CBM_2"/>
    <property type="match status" value="1"/>
</dbReference>
<evidence type="ECO:0000259" key="6">
    <source>
        <dbReference type="PROSITE" id="PS51173"/>
    </source>
</evidence>
<dbReference type="InterPro" id="IPR011050">
    <property type="entry name" value="Pectin_lyase_fold/virulence"/>
</dbReference>
<dbReference type="SUPFAM" id="SSF49384">
    <property type="entry name" value="Carbohydrate-binding domain"/>
    <property type="match status" value="1"/>
</dbReference>
<evidence type="ECO:0000256" key="3">
    <source>
        <dbReference type="ARBA" id="ARBA00023295"/>
    </source>
</evidence>
<evidence type="ECO:0000313" key="7">
    <source>
        <dbReference type="EMBL" id="MFC5940405.1"/>
    </source>
</evidence>
<dbReference type="InterPro" id="IPR012291">
    <property type="entry name" value="CBM2_carb-bd_dom_sf"/>
</dbReference>
<dbReference type="EMBL" id="JBHSQQ010000007">
    <property type="protein sequence ID" value="MFC5940405.1"/>
    <property type="molecule type" value="Genomic_DNA"/>
</dbReference>
<dbReference type="SMART" id="SM00637">
    <property type="entry name" value="CBD_II"/>
    <property type="match status" value="1"/>
</dbReference>
<dbReference type="InterPro" id="IPR051801">
    <property type="entry name" value="GH28_Enzymes"/>
</dbReference>
<dbReference type="Pfam" id="PF00295">
    <property type="entry name" value="Glyco_hydro_28"/>
    <property type="match status" value="1"/>
</dbReference>
<feature type="compositionally biased region" description="Pro residues" evidence="5">
    <location>
        <begin position="538"/>
        <end position="569"/>
    </location>
</feature>
<evidence type="ECO:0000313" key="8">
    <source>
        <dbReference type="Proteomes" id="UP001596207"/>
    </source>
</evidence>
<evidence type="ECO:0000256" key="1">
    <source>
        <dbReference type="ARBA" id="ARBA00008834"/>
    </source>
</evidence>
<accession>A0ABW1HGN9</accession>
<evidence type="ECO:0000256" key="5">
    <source>
        <dbReference type="SAM" id="MobiDB-lite"/>
    </source>
</evidence>
<dbReference type="SUPFAM" id="SSF51126">
    <property type="entry name" value="Pectin lyase-like"/>
    <property type="match status" value="1"/>
</dbReference>
<dbReference type="Proteomes" id="UP001596207">
    <property type="component" value="Unassembled WGS sequence"/>
</dbReference>
<name>A0ABW1HGN9_9ACTN</name>
<keyword evidence="3 4" id="KW-0326">Glycosidase</keyword>
<dbReference type="PANTHER" id="PTHR31339">
    <property type="entry name" value="PECTIN LYASE-RELATED"/>
    <property type="match status" value="1"/>
</dbReference>
<dbReference type="Gene3D" id="2.160.20.10">
    <property type="entry name" value="Single-stranded right-handed beta-helix, Pectin lyase-like"/>
    <property type="match status" value="1"/>
</dbReference>
<keyword evidence="8" id="KW-1185">Reference proteome</keyword>
<comment type="caution">
    <text evidence="7">The sequence shown here is derived from an EMBL/GenBank/DDBJ whole genome shotgun (WGS) entry which is preliminary data.</text>
</comment>
<protein>
    <submittedName>
        <fullName evidence="7">Cellulose binding domain-containing protein</fullName>
    </submittedName>
</protein>
<dbReference type="InterPro" id="IPR000743">
    <property type="entry name" value="Glyco_hydro_28"/>
</dbReference>
<dbReference type="InterPro" id="IPR012334">
    <property type="entry name" value="Pectin_lyas_fold"/>
</dbReference>
<reference evidence="8" key="1">
    <citation type="journal article" date="2019" name="Int. J. Syst. Evol. Microbiol.">
        <title>The Global Catalogue of Microorganisms (GCM) 10K type strain sequencing project: providing services to taxonomists for standard genome sequencing and annotation.</title>
        <authorList>
            <consortium name="The Broad Institute Genomics Platform"/>
            <consortium name="The Broad Institute Genome Sequencing Center for Infectious Disease"/>
            <person name="Wu L."/>
            <person name="Ma J."/>
        </authorList>
    </citation>
    <scope>NUCLEOTIDE SEQUENCE [LARGE SCALE GENOMIC DNA]</scope>
    <source>
        <strain evidence="8">CGMCC 4.7173</strain>
    </source>
</reference>
<proteinExistence type="inferred from homology"/>
<dbReference type="RefSeq" id="WP_377536265.1">
    <property type="nucleotide sequence ID" value="NZ_JBHSQQ010000007.1"/>
</dbReference>
<comment type="similarity">
    <text evidence="1 4">Belongs to the glycosyl hydrolase 28 family.</text>
</comment>
<dbReference type="PANTHER" id="PTHR31339:SF9">
    <property type="entry name" value="PLASMIN AND FIBRONECTIN-BINDING PROTEIN A"/>
    <property type="match status" value="1"/>
</dbReference>
<dbReference type="InterPro" id="IPR001919">
    <property type="entry name" value="CBD2"/>
</dbReference>
<evidence type="ECO:0000256" key="2">
    <source>
        <dbReference type="ARBA" id="ARBA00022801"/>
    </source>
</evidence>
<gene>
    <name evidence="7" type="ORF">ACFPZ4_02800</name>
</gene>
<sequence>MKNKRFAIWATIALLAIGGVGTGALVAPVYGATTAAGNSSPGLAAGGCVADPALRGATKSPLYTVTADTAPLFVEKMTKYAPEMQVHYAHCSMAGAGTAQFSVTVAESFSSYTVSPKSRKLAVARSGNTITFNSGPNYLIVQFDSKELLFILIDAPETNAPQLGDANVKNLADYGVDNTGGTLVTAKIQSAIDAASGATRNILYVPPGRYQVGELWMKSNMTLYLATGAVLYGSNQKADFNTGSGGVNIEGMQHASLRMYRVTNAKLLGRGVIDGNGKYLRAQGINLALLKIEESSDILVDGVTVRDSSYWNTLVYRSDRVTIKNYKLINCRPTTGYNNTDGVDFDESTNSLLSNAFLYTGDDNMATKNEFANSGTINTKNVIHEHIVCYSNSACAKIGTKTEGTSMDGIVFRDIDVVKAGRSMVIDAVDTAVVSNTRWEDVRVEQTDSLIDLQEDRPPSWRTVKNTSTIRNAYFTNVSSDVKKVVNLHGKSSTVNISGVHFSNFTVQGKPVTSQTDSDATWNINAYVSNITFSTAPPTTPPPTTPPPTTPPPTTPPPTTPPPTTPPPGQSGACEVGYTMNSWNDGFTASIRITNRGTTTIDGWTLAFTLPSGQTVTGGWNATFTGSSGQISARNVSYNGTLAAGGSTDIGFQATAHPAHRDELVEEVLQGELLAAHQLGGHLLLLIGVEGRLGLLIAEQRRTEERGDVTGADLALFGLGQFAGHVRPLDRRLRRAAVRVPVRERRGAAPAGLRAEALVVGCSDLPTLGRPLGVEEVVVGAAHVPGVDRLSGVTGCQSRVVEALLAVAAAHPDRERRRGHPVELGVRGARVGRGARASGGEGEDSGQSYACRKFGAVDVRGVPGHRTAAT</sequence>
<feature type="region of interest" description="Disordered" evidence="5">
    <location>
        <begin position="533"/>
        <end position="575"/>
    </location>
</feature>